<reference evidence="4" key="2">
    <citation type="submission" date="2016-11" db="EMBL/GenBank/DDBJ databases">
        <authorList>
            <person name="Varghese N."/>
            <person name="Submissions S."/>
        </authorList>
    </citation>
    <scope>NUCLEOTIDE SEQUENCE [LARGE SCALE GENOMIC DNA]</scope>
    <source>
        <strain evidence="4">DSM 19859</strain>
    </source>
</reference>
<evidence type="ECO:0000313" key="2">
    <source>
        <dbReference type="EMBL" id="RXG30505.1"/>
    </source>
</evidence>
<dbReference type="Pfam" id="PF12146">
    <property type="entry name" value="Hydrolase_4"/>
    <property type="match status" value="1"/>
</dbReference>
<keyword evidence="3" id="KW-0378">Hydrolase</keyword>
<dbReference type="Gene3D" id="3.40.50.1820">
    <property type="entry name" value="alpha/beta hydrolase"/>
    <property type="match status" value="1"/>
</dbReference>
<dbReference type="InterPro" id="IPR029058">
    <property type="entry name" value="AB_hydrolase_fold"/>
</dbReference>
<name>A0A1M5Y666_9FLAO</name>
<protein>
    <submittedName>
        <fullName evidence="2">Alpha-beta hydrolase superfamily lysophospholipase</fullName>
    </submittedName>
    <submittedName>
        <fullName evidence="3">Lysophospholipase, alpha-beta hydrolase superfamily</fullName>
    </submittedName>
</protein>
<evidence type="ECO:0000259" key="1">
    <source>
        <dbReference type="Pfam" id="PF12146"/>
    </source>
</evidence>
<feature type="domain" description="Serine aminopeptidase S33" evidence="1">
    <location>
        <begin position="28"/>
        <end position="261"/>
    </location>
</feature>
<dbReference type="EMBL" id="QOVN01000002">
    <property type="protein sequence ID" value="RXG30505.1"/>
    <property type="molecule type" value="Genomic_DNA"/>
</dbReference>
<dbReference type="RefSeq" id="WP_072982603.1">
    <property type="nucleotide sequence ID" value="NZ_FQXT01000003.1"/>
</dbReference>
<dbReference type="AlphaFoldDB" id="A0A1M5Y666"/>
<organism evidence="3 4">
    <name type="scientific">Leeuwenhoekiella palythoae</name>
    <dbReference type="NCBI Taxonomy" id="573501"/>
    <lineage>
        <taxon>Bacteria</taxon>
        <taxon>Pseudomonadati</taxon>
        <taxon>Bacteroidota</taxon>
        <taxon>Flavobacteriia</taxon>
        <taxon>Flavobacteriales</taxon>
        <taxon>Flavobacteriaceae</taxon>
        <taxon>Leeuwenhoekiella</taxon>
    </lineage>
</organism>
<evidence type="ECO:0000313" key="4">
    <source>
        <dbReference type="Proteomes" id="UP000184240"/>
    </source>
</evidence>
<evidence type="ECO:0000313" key="3">
    <source>
        <dbReference type="EMBL" id="SHI07476.1"/>
    </source>
</evidence>
<sequence length="280" mass="31430">MLAEKSNTTFTGQTTRHELFGKVWKAPDQKAVVCIIHGFGEHLGRYTHVAEYFNTKNITCYAIDLPGHGNSSGERGVVRSLQDFILAVDFLYEKAIQENPETPVFLYGHSMGGGIVLRYLLMTADPPAGALVTSPWLKLVNNPGALQIILGRMALTFALNPVKETKLNPEDLSRDAEVGKAYQNDPLVHGKASIKLFFGLNDNGVYLMDKTFDFRTKLLLAHGTEDNITKYQASKTLASRHPDQMDFKSWEGLRHETHNELNKEEVLEFYSNWILDQANS</sequence>
<dbReference type="InterPro" id="IPR051044">
    <property type="entry name" value="MAG_DAG_Lipase"/>
</dbReference>
<dbReference type="Proteomes" id="UP000184240">
    <property type="component" value="Unassembled WGS sequence"/>
</dbReference>
<dbReference type="EMBL" id="FQXT01000003">
    <property type="protein sequence ID" value="SHI07476.1"/>
    <property type="molecule type" value="Genomic_DNA"/>
</dbReference>
<proteinExistence type="predicted"/>
<reference evidence="3" key="1">
    <citation type="submission" date="2016-11" db="EMBL/GenBank/DDBJ databases">
        <authorList>
            <person name="Jaros S."/>
            <person name="Januszkiewicz K."/>
            <person name="Wedrychowicz H."/>
        </authorList>
    </citation>
    <scope>NUCLEOTIDE SEQUENCE [LARGE SCALE GENOMIC DNA]</scope>
    <source>
        <strain evidence="3">DSM 19859</strain>
    </source>
</reference>
<dbReference type="OrthoDB" id="9780932at2"/>
<dbReference type="SUPFAM" id="SSF53474">
    <property type="entry name" value="alpha/beta-Hydrolases"/>
    <property type="match status" value="1"/>
</dbReference>
<accession>A0A1M5Y666</accession>
<reference evidence="2 5" key="3">
    <citation type="submission" date="2018-07" db="EMBL/GenBank/DDBJ databases">
        <title>Leeuwenhoekiella genomics.</title>
        <authorList>
            <person name="Tahon G."/>
            <person name="Willems A."/>
        </authorList>
    </citation>
    <scope>NUCLEOTIDE SEQUENCE [LARGE SCALE GENOMIC DNA]</scope>
    <source>
        <strain evidence="2 5">LMG 24856</strain>
    </source>
</reference>
<dbReference type="InterPro" id="IPR000073">
    <property type="entry name" value="AB_hydrolase_1"/>
</dbReference>
<dbReference type="PANTHER" id="PTHR11614">
    <property type="entry name" value="PHOSPHOLIPASE-RELATED"/>
    <property type="match status" value="1"/>
</dbReference>
<evidence type="ECO:0000313" key="5">
    <source>
        <dbReference type="Proteomes" id="UP000290037"/>
    </source>
</evidence>
<dbReference type="Proteomes" id="UP000290037">
    <property type="component" value="Unassembled WGS sequence"/>
</dbReference>
<dbReference type="InterPro" id="IPR022742">
    <property type="entry name" value="Hydrolase_4"/>
</dbReference>
<keyword evidence="5" id="KW-1185">Reference proteome</keyword>
<dbReference type="PRINTS" id="PR00111">
    <property type="entry name" value="ABHYDROLASE"/>
</dbReference>
<gene>
    <name evidence="2" type="ORF">DSM01_1255</name>
    <name evidence="3" type="ORF">SAMN04487999_1962</name>
</gene>
<dbReference type="STRING" id="573501.SAMN04487999_1962"/>
<dbReference type="GO" id="GO:0016787">
    <property type="term" value="F:hydrolase activity"/>
    <property type="evidence" value="ECO:0007669"/>
    <property type="project" value="UniProtKB-KW"/>
</dbReference>